<keyword evidence="5" id="KW-1185">Reference proteome</keyword>
<dbReference type="Pfam" id="PF05648">
    <property type="entry name" value="PEX11"/>
    <property type="match status" value="1"/>
</dbReference>
<organism evidence="4 5">
    <name type="scientific">Choanephora cucurbitarum</name>
    <dbReference type="NCBI Taxonomy" id="101091"/>
    <lineage>
        <taxon>Eukaryota</taxon>
        <taxon>Fungi</taxon>
        <taxon>Fungi incertae sedis</taxon>
        <taxon>Mucoromycota</taxon>
        <taxon>Mucoromycotina</taxon>
        <taxon>Mucoromycetes</taxon>
        <taxon>Mucorales</taxon>
        <taxon>Mucorineae</taxon>
        <taxon>Choanephoraceae</taxon>
        <taxon>Choanephoroideae</taxon>
        <taxon>Choanephora</taxon>
    </lineage>
</organism>
<dbReference type="AlphaFoldDB" id="A0A1C7LLB8"/>
<dbReference type="GO" id="GO:0016559">
    <property type="term" value="P:peroxisome fission"/>
    <property type="evidence" value="ECO:0007669"/>
    <property type="project" value="InterPro"/>
</dbReference>
<gene>
    <name evidence="4" type="ORF">A0J61_11951</name>
</gene>
<dbReference type="InParanoid" id="A0A1C7LLB8"/>
<comment type="subcellular location">
    <subcellularLocation>
        <location evidence="3">Peroxisome membrane</location>
    </subcellularLocation>
</comment>
<dbReference type="STRING" id="101091.A0A1C7LLB8"/>
<protein>
    <submittedName>
        <fullName evidence="4">Uncharacterized protein</fullName>
    </submittedName>
</protein>
<evidence type="ECO:0000313" key="5">
    <source>
        <dbReference type="Proteomes" id="UP000093000"/>
    </source>
</evidence>
<dbReference type="GO" id="GO:0005778">
    <property type="term" value="C:peroxisomal membrane"/>
    <property type="evidence" value="ECO:0007669"/>
    <property type="project" value="UniProtKB-SubCell"/>
</dbReference>
<keyword evidence="2" id="KW-0576">Peroxisome</keyword>
<evidence type="ECO:0000256" key="2">
    <source>
        <dbReference type="ARBA" id="ARBA00023140"/>
    </source>
</evidence>
<comment type="caution">
    <text evidence="4">The sequence shown here is derived from an EMBL/GenBank/DDBJ whole genome shotgun (WGS) entry which is preliminary data.</text>
</comment>
<evidence type="ECO:0000256" key="1">
    <source>
        <dbReference type="ARBA" id="ARBA00023136"/>
    </source>
</evidence>
<dbReference type="OrthoDB" id="10005898at2759"/>
<name>A0A1C7LLB8_9FUNG</name>
<proteinExistence type="predicted"/>
<sequence>MSEKHVKKNTLNPLAVAKLLGPSNPKLDHLIRFLNSVRGTDKVLMFIQYWSKVIIWFLQKRQTSSPIKAVSLIQRIQNLAGPVSDFRILLRYYGLLPMVQYMN</sequence>
<keyword evidence="1" id="KW-0472">Membrane</keyword>
<dbReference type="EMBL" id="LUGH01002757">
    <property type="protein sequence ID" value="OBZ64614.1"/>
    <property type="molecule type" value="Genomic_DNA"/>
</dbReference>
<dbReference type="Proteomes" id="UP000093000">
    <property type="component" value="Unassembled WGS sequence"/>
</dbReference>
<reference evidence="4 5" key="1">
    <citation type="submission" date="2016-03" db="EMBL/GenBank/DDBJ databases">
        <title>Choanephora cucurbitarum.</title>
        <authorList>
            <person name="Min B."/>
            <person name="Park H."/>
            <person name="Park J.-H."/>
            <person name="Shin H.-D."/>
            <person name="Choi I.-G."/>
        </authorList>
    </citation>
    <scope>NUCLEOTIDE SEQUENCE [LARGE SCALE GENOMIC DNA]</scope>
    <source>
        <strain evidence="4 5">KUS-F28377</strain>
    </source>
</reference>
<evidence type="ECO:0000256" key="3">
    <source>
        <dbReference type="ARBA" id="ARBA00046271"/>
    </source>
</evidence>
<evidence type="ECO:0000313" key="4">
    <source>
        <dbReference type="EMBL" id="OBZ64614.1"/>
    </source>
</evidence>
<accession>A0A1C7LLB8</accession>
<feature type="non-terminal residue" evidence="4">
    <location>
        <position position="103"/>
    </location>
</feature>
<dbReference type="InterPro" id="IPR008733">
    <property type="entry name" value="PEX11"/>
</dbReference>